<dbReference type="AlphaFoldDB" id="J3NZK4"/>
<feature type="transmembrane region" description="Helical" evidence="2">
    <location>
        <begin position="15"/>
        <end position="37"/>
    </location>
</feature>
<gene>
    <name evidence="4" type="primary">20347160</name>
    <name evidence="3" type="ORF">GGTG_06702</name>
</gene>
<reference evidence="3" key="3">
    <citation type="submission" date="2010-09" db="EMBL/GenBank/DDBJ databases">
        <title>Annotation of Gaeumannomyces graminis var. tritici R3-111a-1.</title>
        <authorList>
            <consortium name="The Broad Institute Genome Sequencing Platform"/>
            <person name="Ma L.-J."/>
            <person name="Dead R."/>
            <person name="Young S.K."/>
            <person name="Zeng Q."/>
            <person name="Gargeya S."/>
            <person name="Fitzgerald M."/>
            <person name="Haas B."/>
            <person name="Abouelleil A."/>
            <person name="Alvarado L."/>
            <person name="Arachchi H.M."/>
            <person name="Berlin A."/>
            <person name="Brown A."/>
            <person name="Chapman S.B."/>
            <person name="Chen Z."/>
            <person name="Dunbar C."/>
            <person name="Freedman E."/>
            <person name="Gearin G."/>
            <person name="Gellesch M."/>
            <person name="Goldberg J."/>
            <person name="Griggs A."/>
            <person name="Gujja S."/>
            <person name="Heiman D."/>
            <person name="Howarth C."/>
            <person name="Larson L."/>
            <person name="Lui A."/>
            <person name="MacDonald P.J.P."/>
            <person name="Mehta T."/>
            <person name="Montmayeur A."/>
            <person name="Murphy C."/>
            <person name="Neiman D."/>
            <person name="Pearson M."/>
            <person name="Priest M."/>
            <person name="Roberts A."/>
            <person name="Saif S."/>
            <person name="Shea T."/>
            <person name="Shenoy N."/>
            <person name="Sisk P."/>
            <person name="Stolte C."/>
            <person name="Sykes S."/>
            <person name="Yandava C."/>
            <person name="Wortman J."/>
            <person name="Nusbaum C."/>
            <person name="Birren B."/>
        </authorList>
    </citation>
    <scope>NUCLEOTIDE SEQUENCE</scope>
    <source>
        <strain evidence="3">R3-111a-1</strain>
    </source>
</reference>
<evidence type="ECO:0000256" key="2">
    <source>
        <dbReference type="SAM" id="Phobius"/>
    </source>
</evidence>
<name>J3NZK4_GAET3</name>
<feature type="compositionally biased region" description="Basic and acidic residues" evidence="1">
    <location>
        <begin position="285"/>
        <end position="295"/>
    </location>
</feature>
<organism evidence="3">
    <name type="scientific">Gaeumannomyces tritici (strain R3-111a-1)</name>
    <name type="common">Wheat and barley take-all root rot fungus</name>
    <name type="synonym">Gaeumannomyces graminis var. tritici</name>
    <dbReference type="NCBI Taxonomy" id="644352"/>
    <lineage>
        <taxon>Eukaryota</taxon>
        <taxon>Fungi</taxon>
        <taxon>Dikarya</taxon>
        <taxon>Ascomycota</taxon>
        <taxon>Pezizomycotina</taxon>
        <taxon>Sordariomycetes</taxon>
        <taxon>Sordariomycetidae</taxon>
        <taxon>Magnaporthales</taxon>
        <taxon>Magnaporthaceae</taxon>
        <taxon>Gaeumannomyces</taxon>
    </lineage>
</organism>
<accession>J3NZK4</accession>
<reference evidence="4" key="4">
    <citation type="journal article" date="2015" name="G3 (Bethesda)">
        <title>Genome sequences of three phytopathogenic species of the Magnaporthaceae family of fungi.</title>
        <authorList>
            <person name="Okagaki L.H."/>
            <person name="Nunes C.C."/>
            <person name="Sailsbery J."/>
            <person name="Clay B."/>
            <person name="Brown D."/>
            <person name="John T."/>
            <person name="Oh Y."/>
            <person name="Young N."/>
            <person name="Fitzgerald M."/>
            <person name="Haas B.J."/>
            <person name="Zeng Q."/>
            <person name="Young S."/>
            <person name="Adiconis X."/>
            <person name="Fan L."/>
            <person name="Levin J.Z."/>
            <person name="Mitchell T.K."/>
            <person name="Okubara P.A."/>
            <person name="Farman M.L."/>
            <person name="Kohn L.M."/>
            <person name="Birren B."/>
            <person name="Ma L.-J."/>
            <person name="Dean R.A."/>
        </authorList>
    </citation>
    <scope>NUCLEOTIDE SEQUENCE</scope>
    <source>
        <strain evidence="4">R3-111a-1</strain>
    </source>
</reference>
<feature type="region of interest" description="Disordered" evidence="1">
    <location>
        <begin position="259"/>
        <end position="341"/>
    </location>
</feature>
<evidence type="ECO:0000256" key="1">
    <source>
        <dbReference type="SAM" id="MobiDB-lite"/>
    </source>
</evidence>
<dbReference type="HOGENOM" id="CLU_813925_0_0_1"/>
<keyword evidence="5" id="KW-1185">Reference proteome</keyword>
<proteinExistence type="predicted"/>
<dbReference type="GeneID" id="20347160"/>
<dbReference type="OrthoDB" id="5279542at2759"/>
<reference evidence="3" key="2">
    <citation type="submission" date="2010-07" db="EMBL/GenBank/DDBJ databases">
        <authorList>
            <consortium name="The Broad Institute Genome Sequencing Platform"/>
            <consortium name="Broad Institute Genome Sequencing Center for Infectious Disease"/>
            <person name="Ma L.-J."/>
            <person name="Dead R."/>
            <person name="Young S."/>
            <person name="Zeng Q."/>
            <person name="Koehrsen M."/>
            <person name="Alvarado L."/>
            <person name="Berlin A."/>
            <person name="Chapman S.B."/>
            <person name="Chen Z."/>
            <person name="Freedman E."/>
            <person name="Gellesch M."/>
            <person name="Goldberg J."/>
            <person name="Griggs A."/>
            <person name="Gujja S."/>
            <person name="Heilman E.R."/>
            <person name="Heiman D."/>
            <person name="Hepburn T."/>
            <person name="Howarth C."/>
            <person name="Jen D."/>
            <person name="Larson L."/>
            <person name="Mehta T."/>
            <person name="Neiman D."/>
            <person name="Pearson M."/>
            <person name="Roberts A."/>
            <person name="Saif S."/>
            <person name="Shea T."/>
            <person name="Shenoy N."/>
            <person name="Sisk P."/>
            <person name="Stolte C."/>
            <person name="Sykes S."/>
            <person name="Walk T."/>
            <person name="White J."/>
            <person name="Yandava C."/>
            <person name="Haas B."/>
            <person name="Nusbaum C."/>
            <person name="Birren B."/>
        </authorList>
    </citation>
    <scope>NUCLEOTIDE SEQUENCE</scope>
    <source>
        <strain evidence="3">R3-111a-1</strain>
    </source>
</reference>
<sequence>MEAEAWSQIYVGDRAPAVAGLVAFAASLIWGTTNMLIRFCRRSLRPIHPGANVGVDLVFVIYLATLLSFSIPAARTVAGFGDDPGHLPNPVTSWLYDGSYALNRATDTWEFTIHRLFPDRSYMEWNATSGQWYAPASIPGYKIQRDCRSGRWGGVGFADCAAQDAFVNGIWRQKPTRLAADVALCAAQALLLAGHLALFVWACADCARRNRLKPARALARQLIYDMVDRGELLIPEHRQSARLIHPQPAEFTPVPAHLRRRGGGGGGGAHHDPSHWESLYPAYDPVDRPRGDGAQRGRRPHVPFQEAPFVLPYGRRTPGWRSARGQPPPPAMQEKERGEYA</sequence>
<dbReference type="VEuPathDB" id="FungiDB:GGTG_06702"/>
<reference evidence="5" key="1">
    <citation type="submission" date="2010-07" db="EMBL/GenBank/DDBJ databases">
        <title>The genome sequence of Gaeumannomyces graminis var. tritici strain R3-111a-1.</title>
        <authorList>
            <consortium name="The Broad Institute Genome Sequencing Platform"/>
            <person name="Ma L.-J."/>
            <person name="Dead R."/>
            <person name="Young S."/>
            <person name="Zeng Q."/>
            <person name="Koehrsen M."/>
            <person name="Alvarado L."/>
            <person name="Berlin A."/>
            <person name="Chapman S.B."/>
            <person name="Chen Z."/>
            <person name="Freedman E."/>
            <person name="Gellesch M."/>
            <person name="Goldberg J."/>
            <person name="Griggs A."/>
            <person name="Gujja S."/>
            <person name="Heilman E.R."/>
            <person name="Heiman D."/>
            <person name="Hepburn T."/>
            <person name="Howarth C."/>
            <person name="Jen D."/>
            <person name="Larson L."/>
            <person name="Mehta T."/>
            <person name="Neiman D."/>
            <person name="Pearson M."/>
            <person name="Roberts A."/>
            <person name="Saif S."/>
            <person name="Shea T."/>
            <person name="Shenoy N."/>
            <person name="Sisk P."/>
            <person name="Stolte C."/>
            <person name="Sykes S."/>
            <person name="Walk T."/>
            <person name="White J."/>
            <person name="Yandava C."/>
            <person name="Haas B."/>
            <person name="Nusbaum C."/>
            <person name="Birren B."/>
        </authorList>
    </citation>
    <scope>NUCLEOTIDE SEQUENCE [LARGE SCALE GENOMIC DNA]</scope>
    <source>
        <strain evidence="5">R3-111a-1</strain>
    </source>
</reference>
<evidence type="ECO:0000313" key="3">
    <source>
        <dbReference type="EMBL" id="EJT76787.1"/>
    </source>
</evidence>
<keyword evidence="2" id="KW-1133">Transmembrane helix</keyword>
<dbReference type="EMBL" id="GL385397">
    <property type="protein sequence ID" value="EJT76787.1"/>
    <property type="molecule type" value="Genomic_DNA"/>
</dbReference>
<evidence type="ECO:0000313" key="4">
    <source>
        <dbReference type="EnsemblFungi" id="EJT76787"/>
    </source>
</evidence>
<protein>
    <submittedName>
        <fullName evidence="3 4">Uncharacterized protein</fullName>
    </submittedName>
</protein>
<dbReference type="EnsemblFungi" id="EJT76787">
    <property type="protein sequence ID" value="EJT76787"/>
    <property type="gene ID" value="GGTG_06702"/>
</dbReference>
<reference evidence="4" key="5">
    <citation type="submission" date="2018-04" db="UniProtKB">
        <authorList>
            <consortium name="EnsemblFungi"/>
        </authorList>
    </citation>
    <scope>IDENTIFICATION</scope>
    <source>
        <strain evidence="4">R3-111a-1</strain>
    </source>
</reference>
<evidence type="ECO:0000313" key="5">
    <source>
        <dbReference type="Proteomes" id="UP000006039"/>
    </source>
</evidence>
<dbReference type="RefSeq" id="XP_009222787.1">
    <property type="nucleotide sequence ID" value="XM_009224523.1"/>
</dbReference>
<keyword evidence="2" id="KW-0812">Transmembrane</keyword>
<dbReference type="Proteomes" id="UP000006039">
    <property type="component" value="Unassembled WGS sequence"/>
</dbReference>
<feature type="transmembrane region" description="Helical" evidence="2">
    <location>
        <begin position="178"/>
        <end position="202"/>
    </location>
</feature>
<keyword evidence="2" id="KW-0472">Membrane</keyword>
<dbReference type="STRING" id="644352.J3NZK4"/>